<organism evidence="1 2">
    <name type="scientific">Chthoniobacter flavus Ellin428</name>
    <dbReference type="NCBI Taxonomy" id="497964"/>
    <lineage>
        <taxon>Bacteria</taxon>
        <taxon>Pseudomonadati</taxon>
        <taxon>Verrucomicrobiota</taxon>
        <taxon>Spartobacteria</taxon>
        <taxon>Chthoniobacterales</taxon>
        <taxon>Chthoniobacteraceae</taxon>
        <taxon>Chthoniobacter</taxon>
    </lineage>
</organism>
<dbReference type="Gene3D" id="2.60.120.200">
    <property type="match status" value="1"/>
</dbReference>
<reference evidence="1 2" key="1">
    <citation type="journal article" date="2011" name="J. Bacteriol.">
        <title>Genome sequence of Chthoniobacter flavus Ellin428, an aerobic heterotrophic soil bacterium.</title>
        <authorList>
            <person name="Kant R."/>
            <person name="van Passel M.W."/>
            <person name="Palva A."/>
            <person name="Lucas S."/>
            <person name="Lapidus A."/>
            <person name="Glavina Del Rio T."/>
            <person name="Dalin E."/>
            <person name="Tice H."/>
            <person name="Bruce D."/>
            <person name="Goodwin L."/>
            <person name="Pitluck S."/>
            <person name="Larimer F.W."/>
            <person name="Land M.L."/>
            <person name="Hauser L."/>
            <person name="Sangwan P."/>
            <person name="de Vos W.M."/>
            <person name="Janssen P.H."/>
            <person name="Smidt H."/>
        </authorList>
    </citation>
    <scope>NUCLEOTIDE SEQUENCE [LARGE SCALE GENOMIC DNA]</scope>
    <source>
        <strain evidence="1 2">Ellin428</strain>
    </source>
</reference>
<protein>
    <submittedName>
        <fullName evidence="1">Uncharacterized protein</fullName>
    </submittedName>
</protein>
<dbReference type="AlphaFoldDB" id="B4D2Z4"/>
<accession>B4D2Z4</accession>
<comment type="caution">
    <text evidence="1">The sequence shown here is derived from an EMBL/GenBank/DDBJ whole genome shotgun (WGS) entry which is preliminary data.</text>
</comment>
<gene>
    <name evidence="1" type="ORF">CfE428DRAFT_3282</name>
</gene>
<dbReference type="Proteomes" id="UP000005824">
    <property type="component" value="Unassembled WGS sequence"/>
</dbReference>
<dbReference type="InParanoid" id="B4D2Z4"/>
<name>B4D2Z4_9BACT</name>
<evidence type="ECO:0000313" key="2">
    <source>
        <dbReference type="Proteomes" id="UP000005824"/>
    </source>
</evidence>
<dbReference type="STRING" id="497964.CfE428DRAFT_3282"/>
<dbReference type="RefSeq" id="WP_006980607.1">
    <property type="nucleotide sequence ID" value="NZ_ABVL01000009.1"/>
</dbReference>
<sequence>MAPDHLDGSLDEVAFYTTVLTPEQIMNHYRASGADDHLRKP</sequence>
<dbReference type="InterPro" id="IPR013320">
    <property type="entry name" value="ConA-like_dom_sf"/>
</dbReference>
<dbReference type="SUPFAM" id="SSF49899">
    <property type="entry name" value="Concanavalin A-like lectins/glucanases"/>
    <property type="match status" value="1"/>
</dbReference>
<evidence type="ECO:0000313" key="1">
    <source>
        <dbReference type="EMBL" id="EDY19105.1"/>
    </source>
</evidence>
<keyword evidence="2" id="KW-1185">Reference proteome</keyword>
<proteinExistence type="predicted"/>
<dbReference type="EMBL" id="ABVL01000009">
    <property type="protein sequence ID" value="EDY19105.1"/>
    <property type="molecule type" value="Genomic_DNA"/>
</dbReference>